<keyword evidence="3" id="KW-1185">Reference proteome</keyword>
<evidence type="ECO:0000313" key="3">
    <source>
        <dbReference type="Proteomes" id="UP001174691"/>
    </source>
</evidence>
<comment type="caution">
    <text evidence="2">The sequence shown here is derived from an EMBL/GenBank/DDBJ whole genome shotgun (WGS) entry which is preliminary data.</text>
</comment>
<reference evidence="2" key="1">
    <citation type="submission" date="2022-07" db="EMBL/GenBank/DDBJ databases">
        <title>Fungi with potential for degradation of polypropylene.</title>
        <authorList>
            <person name="Gostincar C."/>
        </authorList>
    </citation>
    <scope>NUCLEOTIDE SEQUENCE</scope>
    <source>
        <strain evidence="2">EXF-13287</strain>
    </source>
</reference>
<name>A0AA38R2K1_9PEZI</name>
<dbReference type="AlphaFoldDB" id="A0AA38R2K1"/>
<feature type="region of interest" description="Disordered" evidence="1">
    <location>
        <begin position="36"/>
        <end position="55"/>
    </location>
</feature>
<dbReference type="InterPro" id="IPR029058">
    <property type="entry name" value="AB_hydrolase_fold"/>
</dbReference>
<dbReference type="Gene3D" id="3.40.50.1820">
    <property type="entry name" value="alpha/beta hydrolase"/>
    <property type="match status" value="1"/>
</dbReference>
<sequence length="125" mass="13282">MEVAEIKTLTLPDGRRLGYGIYGEAAPAAPTAFYSTASRARTRRPSSPPPPPATRQGLRIVAPWHPAAGGSDFQPGRTLLDYPADLLALADQLKLDKFASIAVSGGNLYVLVAAHASPIPPRRPR</sequence>
<proteinExistence type="predicted"/>
<organism evidence="2 3">
    <name type="scientific">Coniochaeta hoffmannii</name>
    <dbReference type="NCBI Taxonomy" id="91930"/>
    <lineage>
        <taxon>Eukaryota</taxon>
        <taxon>Fungi</taxon>
        <taxon>Dikarya</taxon>
        <taxon>Ascomycota</taxon>
        <taxon>Pezizomycotina</taxon>
        <taxon>Sordariomycetes</taxon>
        <taxon>Sordariomycetidae</taxon>
        <taxon>Coniochaetales</taxon>
        <taxon>Coniochaetaceae</taxon>
        <taxon>Coniochaeta</taxon>
    </lineage>
</organism>
<evidence type="ECO:0000256" key="1">
    <source>
        <dbReference type="SAM" id="MobiDB-lite"/>
    </source>
</evidence>
<dbReference type="EMBL" id="JANBVN010000199">
    <property type="protein sequence ID" value="KAJ9133595.1"/>
    <property type="molecule type" value="Genomic_DNA"/>
</dbReference>
<dbReference type="SUPFAM" id="SSF53474">
    <property type="entry name" value="alpha/beta-Hydrolases"/>
    <property type="match status" value="1"/>
</dbReference>
<protein>
    <submittedName>
        <fullName evidence="2">Uncharacterized protein</fullName>
    </submittedName>
</protein>
<evidence type="ECO:0000313" key="2">
    <source>
        <dbReference type="EMBL" id="KAJ9133595.1"/>
    </source>
</evidence>
<gene>
    <name evidence="2" type="ORF">NKR19_g9010</name>
</gene>
<dbReference type="Proteomes" id="UP001174691">
    <property type="component" value="Unassembled WGS sequence"/>
</dbReference>
<accession>A0AA38R2K1</accession>